<keyword evidence="3 10" id="KW-1133">Transmembrane helix</keyword>
<comment type="subcellular location">
    <subcellularLocation>
        <location evidence="1">Membrane</location>
        <topology evidence="1">Multi-pass membrane protein</topology>
    </subcellularLocation>
</comment>
<evidence type="ECO:0000256" key="3">
    <source>
        <dbReference type="ARBA" id="ARBA00022989"/>
    </source>
</evidence>
<dbReference type="Pfam" id="PF00001">
    <property type="entry name" value="7tm_1"/>
    <property type="match status" value="1"/>
</dbReference>
<evidence type="ECO:0000259" key="11">
    <source>
        <dbReference type="PROSITE" id="PS50262"/>
    </source>
</evidence>
<evidence type="ECO:0000256" key="8">
    <source>
        <dbReference type="ARBA" id="ARBA00023224"/>
    </source>
</evidence>
<dbReference type="PROSITE" id="PS50262">
    <property type="entry name" value="G_PROTEIN_RECEP_F1_2"/>
    <property type="match status" value="1"/>
</dbReference>
<feature type="transmembrane region" description="Helical" evidence="10">
    <location>
        <begin position="194"/>
        <end position="216"/>
    </location>
</feature>
<feature type="transmembrane region" description="Helical" evidence="10">
    <location>
        <begin position="128"/>
        <end position="149"/>
    </location>
</feature>
<keyword evidence="13" id="KW-1185">Reference proteome</keyword>
<gene>
    <name evidence="12" type="ORF">ACEWY4_021289</name>
</gene>
<dbReference type="InterPro" id="IPR017452">
    <property type="entry name" value="GPCR_Rhodpsn_7TM"/>
</dbReference>
<dbReference type="GO" id="GO:0016020">
    <property type="term" value="C:membrane"/>
    <property type="evidence" value="ECO:0007669"/>
    <property type="project" value="UniProtKB-SubCell"/>
</dbReference>
<evidence type="ECO:0000256" key="10">
    <source>
        <dbReference type="SAM" id="Phobius"/>
    </source>
</evidence>
<feature type="transmembrane region" description="Helical" evidence="10">
    <location>
        <begin position="86"/>
        <end position="107"/>
    </location>
</feature>
<evidence type="ECO:0000256" key="6">
    <source>
        <dbReference type="ARBA" id="ARBA00023170"/>
    </source>
</evidence>
<evidence type="ECO:0000256" key="2">
    <source>
        <dbReference type="ARBA" id="ARBA00022692"/>
    </source>
</evidence>
<dbReference type="EMBL" id="JBHFQA010000018">
    <property type="protein sequence ID" value="KAL2083516.1"/>
    <property type="molecule type" value="Genomic_DNA"/>
</dbReference>
<feature type="transmembrane region" description="Helical" evidence="10">
    <location>
        <begin position="155"/>
        <end position="173"/>
    </location>
</feature>
<feature type="transmembrane region" description="Helical" evidence="10">
    <location>
        <begin position="20"/>
        <end position="41"/>
    </location>
</feature>
<sequence length="279" mass="32749">MFGKNHPYEIHRYAPYWKKIVIIHVWVIFSVVLPGICFAMYRLCSQTTSDKVVSVYVINILISDLIRITANGIFTTVSDYITFSYMWYTYLFSVLVSIFFMVCIAAERYILIAHALWYRTFREIRTKVIVSVAVWILSAVIVILTSKHYDIFQDWLLFFAFLVPFVPELFFLVGTWRALSRSLVPHNDQRHIKAILGLVLFIYTIFALPAIVRIYYNSETGLEGYNNFFKSCDILFPLHPLLDLLLYVLMRPDFFSTFFCWFCKHRGNTVTINLTPSQV</sequence>
<dbReference type="Gene3D" id="1.20.1070.10">
    <property type="entry name" value="Rhodopsin 7-helix transmembrane proteins"/>
    <property type="match status" value="1"/>
</dbReference>
<dbReference type="PANTHER" id="PTHR24232">
    <property type="entry name" value="G-PROTEIN COUPLED RECEPTOR"/>
    <property type="match status" value="1"/>
</dbReference>
<feature type="domain" description="G-protein coupled receptors family 1 profile" evidence="11">
    <location>
        <begin position="35"/>
        <end position="247"/>
    </location>
</feature>
<dbReference type="InterPro" id="IPR000276">
    <property type="entry name" value="GPCR_Rhodpsn"/>
</dbReference>
<dbReference type="PROSITE" id="PS00237">
    <property type="entry name" value="G_PROTEIN_RECEP_F1_1"/>
    <property type="match status" value="1"/>
</dbReference>
<organism evidence="12 13">
    <name type="scientific">Coilia grayii</name>
    <name type="common">Gray's grenadier anchovy</name>
    <dbReference type="NCBI Taxonomy" id="363190"/>
    <lineage>
        <taxon>Eukaryota</taxon>
        <taxon>Metazoa</taxon>
        <taxon>Chordata</taxon>
        <taxon>Craniata</taxon>
        <taxon>Vertebrata</taxon>
        <taxon>Euteleostomi</taxon>
        <taxon>Actinopterygii</taxon>
        <taxon>Neopterygii</taxon>
        <taxon>Teleostei</taxon>
        <taxon>Clupei</taxon>
        <taxon>Clupeiformes</taxon>
        <taxon>Clupeoidei</taxon>
        <taxon>Engraulidae</taxon>
        <taxon>Coilinae</taxon>
        <taxon>Coilia</taxon>
    </lineage>
</organism>
<keyword evidence="5 10" id="KW-0472">Membrane</keyword>
<comment type="similarity">
    <text evidence="9">Belongs to the G-protein coupled receptor 1 family.</text>
</comment>
<dbReference type="GO" id="GO:0004930">
    <property type="term" value="F:G protein-coupled receptor activity"/>
    <property type="evidence" value="ECO:0007669"/>
    <property type="project" value="UniProtKB-KW"/>
</dbReference>
<reference evidence="12 13" key="1">
    <citation type="submission" date="2024-09" db="EMBL/GenBank/DDBJ databases">
        <title>A chromosome-level genome assembly of Gray's grenadier anchovy, Coilia grayii.</title>
        <authorList>
            <person name="Fu Z."/>
        </authorList>
    </citation>
    <scope>NUCLEOTIDE SEQUENCE [LARGE SCALE GENOMIC DNA]</scope>
    <source>
        <strain evidence="12">G4</strain>
        <tissue evidence="12">Muscle</tissue>
    </source>
</reference>
<dbReference type="PANTHER" id="PTHR24232:SF85">
    <property type="entry name" value="G-PROTEIN COUPLED RECEPTOR 4"/>
    <property type="match status" value="1"/>
</dbReference>
<keyword evidence="4 9" id="KW-0297">G-protein coupled receptor</keyword>
<name>A0ABD1J8K9_9TELE</name>
<keyword evidence="7" id="KW-0325">Glycoprotein</keyword>
<evidence type="ECO:0000256" key="7">
    <source>
        <dbReference type="ARBA" id="ARBA00023180"/>
    </source>
</evidence>
<keyword evidence="8 9" id="KW-0807">Transducer</keyword>
<protein>
    <recommendedName>
        <fullName evidence="11">G-protein coupled receptors family 1 profile domain-containing protein</fullName>
    </recommendedName>
</protein>
<evidence type="ECO:0000256" key="1">
    <source>
        <dbReference type="ARBA" id="ARBA00004141"/>
    </source>
</evidence>
<proteinExistence type="inferred from homology"/>
<evidence type="ECO:0000256" key="4">
    <source>
        <dbReference type="ARBA" id="ARBA00023040"/>
    </source>
</evidence>
<dbReference type="SUPFAM" id="SSF81321">
    <property type="entry name" value="Family A G protein-coupled receptor-like"/>
    <property type="match status" value="1"/>
</dbReference>
<comment type="caution">
    <text evidence="12">The sequence shown here is derived from an EMBL/GenBank/DDBJ whole genome shotgun (WGS) entry which is preliminary data.</text>
</comment>
<evidence type="ECO:0000256" key="9">
    <source>
        <dbReference type="RuleBase" id="RU000688"/>
    </source>
</evidence>
<dbReference type="PRINTS" id="PR00237">
    <property type="entry name" value="GPCRRHODOPSN"/>
</dbReference>
<accession>A0ABD1J8K9</accession>
<evidence type="ECO:0000256" key="5">
    <source>
        <dbReference type="ARBA" id="ARBA00023136"/>
    </source>
</evidence>
<dbReference type="Proteomes" id="UP001591681">
    <property type="component" value="Unassembled WGS sequence"/>
</dbReference>
<dbReference type="AlphaFoldDB" id="A0ABD1J8K9"/>
<evidence type="ECO:0000313" key="12">
    <source>
        <dbReference type="EMBL" id="KAL2083516.1"/>
    </source>
</evidence>
<keyword evidence="6 9" id="KW-0675">Receptor</keyword>
<feature type="transmembrane region" description="Helical" evidence="10">
    <location>
        <begin position="53"/>
        <end position="74"/>
    </location>
</feature>
<evidence type="ECO:0000313" key="13">
    <source>
        <dbReference type="Proteomes" id="UP001591681"/>
    </source>
</evidence>
<keyword evidence="2 9" id="KW-0812">Transmembrane</keyword>